<evidence type="ECO:0000313" key="3">
    <source>
        <dbReference type="Proteomes" id="UP000198968"/>
    </source>
</evidence>
<keyword evidence="3" id="KW-1185">Reference proteome</keyword>
<feature type="transmembrane region" description="Helical" evidence="1">
    <location>
        <begin position="12"/>
        <end position="33"/>
    </location>
</feature>
<dbReference type="RefSeq" id="WP_090966531.1">
    <property type="nucleotide sequence ID" value="NZ_FOVG01000005.1"/>
</dbReference>
<dbReference type="OrthoDB" id="6546907at2"/>
<feature type="transmembrane region" description="Helical" evidence="1">
    <location>
        <begin position="53"/>
        <end position="73"/>
    </location>
</feature>
<keyword evidence="1" id="KW-1133">Transmembrane helix</keyword>
<dbReference type="AlphaFoldDB" id="A0A1I5GXD9"/>
<reference evidence="3" key="1">
    <citation type="submission" date="2016-10" db="EMBL/GenBank/DDBJ databases">
        <authorList>
            <person name="Varghese N."/>
            <person name="Submissions S."/>
        </authorList>
    </citation>
    <scope>NUCLEOTIDE SEQUENCE [LARGE SCALE GENOMIC DNA]</scope>
    <source>
        <strain evidence="3">OV426</strain>
    </source>
</reference>
<dbReference type="EMBL" id="FOVG01000005">
    <property type="protein sequence ID" value="SFO40486.1"/>
    <property type="molecule type" value="Genomic_DNA"/>
</dbReference>
<keyword evidence="1" id="KW-0812">Transmembrane</keyword>
<protein>
    <submittedName>
        <fullName evidence="2">Uncharacterized protein</fullName>
    </submittedName>
</protein>
<accession>A0A1I5GXD9</accession>
<evidence type="ECO:0000313" key="2">
    <source>
        <dbReference type="EMBL" id="SFO40486.1"/>
    </source>
</evidence>
<dbReference type="Proteomes" id="UP000198968">
    <property type="component" value="Unassembled WGS sequence"/>
</dbReference>
<name>A0A1I5GXD9_9GAMM</name>
<evidence type="ECO:0000256" key="1">
    <source>
        <dbReference type="SAM" id="Phobius"/>
    </source>
</evidence>
<organism evidence="2 3">
    <name type="scientific">Candidatus Pantoea varia</name>
    <dbReference type="NCBI Taxonomy" id="1881036"/>
    <lineage>
        <taxon>Bacteria</taxon>
        <taxon>Pseudomonadati</taxon>
        <taxon>Pseudomonadota</taxon>
        <taxon>Gammaproteobacteria</taxon>
        <taxon>Enterobacterales</taxon>
        <taxon>Erwiniaceae</taxon>
        <taxon>Pantoea</taxon>
    </lineage>
</organism>
<gene>
    <name evidence="2" type="ORF">SAMN05428971_3885</name>
</gene>
<keyword evidence="1" id="KW-0472">Membrane</keyword>
<proteinExistence type="predicted"/>
<sequence>MKLNNPQKSIWTLALVCFFTCIALIMIGTFSYLLKGWLIWEFDKPFPFGKVEIVTILKISLLGIPIGLVFWIFDIR</sequence>